<proteinExistence type="predicted"/>
<reference evidence="3 4" key="1">
    <citation type="submission" date="2020-04" db="EMBL/GenBank/DDBJ databases">
        <authorList>
            <person name="De Canck E."/>
        </authorList>
    </citation>
    <scope>NUCLEOTIDE SEQUENCE [LARGE SCALE GENOMIC DNA]</scope>
    <source>
        <strain evidence="3 4">LMG 28688</strain>
    </source>
</reference>
<evidence type="ECO:0000259" key="2">
    <source>
        <dbReference type="Pfam" id="PF08450"/>
    </source>
</evidence>
<dbReference type="EMBL" id="CADIKL010000016">
    <property type="protein sequence ID" value="CAB3792446.1"/>
    <property type="molecule type" value="Genomic_DNA"/>
</dbReference>
<dbReference type="Gene3D" id="2.120.10.30">
    <property type="entry name" value="TolB, C-terminal domain"/>
    <property type="match status" value="1"/>
</dbReference>
<dbReference type="Pfam" id="PF08450">
    <property type="entry name" value="SGL"/>
    <property type="match status" value="1"/>
</dbReference>
<dbReference type="SUPFAM" id="SSF50952">
    <property type="entry name" value="Soluble quinoprotein glucose dehydrogenase"/>
    <property type="match status" value="1"/>
</dbReference>
<evidence type="ECO:0000313" key="3">
    <source>
        <dbReference type="EMBL" id="CAB3792446.1"/>
    </source>
</evidence>
<keyword evidence="1" id="KW-0732">Signal</keyword>
<dbReference type="SUPFAM" id="SSF75011">
    <property type="entry name" value="3-carboxy-cis,cis-mucoante lactonizing enzyme"/>
    <property type="match status" value="1"/>
</dbReference>
<keyword evidence="4" id="KW-1185">Reference proteome</keyword>
<evidence type="ECO:0000256" key="1">
    <source>
        <dbReference type="SAM" id="SignalP"/>
    </source>
</evidence>
<dbReference type="InterPro" id="IPR011041">
    <property type="entry name" value="Quinoprot_gluc/sorb_DH_b-prop"/>
</dbReference>
<sequence length="645" mass="68167">MLERTRIHAALFAAAIAVVAPSVQAQNATDWIANTYGTLAAHVGNTARSMWVSPEGVIYTSSMWDEYEGGVAIYQNGKSLGSIGSHGEFQGSAITGNTTSIFAALQYSTSYGSGAVGRYNRATKARDLLIQVSAANNQPRVDVVTGLATAGSLLYASDFYGNRVRVFTTNGVWQRDIGVQSPGALALDRAGNVWVAQKSEGAVVGFSPAGALLNTIRLPGGSRPSALYFDASSGQLMVGDEGPDMNIKRYTLSRTPTLAGTFGVRGGYLDTTKGIKGQVGAQRFTRVAGIGKDTAGNLYVLNNPWGGSWDLGRDGGTDVQAYDPAGALRWTLQSLNFEGVAAPDPATDGTLFYGGTNIYSGSAGGTFVANTVDPFAYPSDPRININDTQRDEHFGQLVAVGANRILVASGQNPPIFYFFHFNAANGYIAIPDASIPGPAFQTSLRVTHGFSIDSKGGVWAGLDKTGNIYHYPLTGFDASGKPSWEAGVPIRIPASIEPLTRIVYLADSDTMLLAQGIAGSTDWTAIGTRIEVYHGWLAGNTTVPNPVIELPSTGAKAIDAAGNYLFVGYWFSGISGPARPNIDAFSLTTGKLDATLVNTRPATVDASSAIDSMYGIRAYLRSTGEYVVTKNNVKGNSITVYRWTP</sequence>
<evidence type="ECO:0000313" key="4">
    <source>
        <dbReference type="Proteomes" id="UP000494119"/>
    </source>
</evidence>
<name>A0A6J5G414_9BURK</name>
<gene>
    <name evidence="3" type="ORF">LMG28688_03513</name>
</gene>
<dbReference type="AlphaFoldDB" id="A0A6J5G414"/>
<dbReference type="InterPro" id="IPR011042">
    <property type="entry name" value="6-blade_b-propeller_TolB-like"/>
</dbReference>
<protein>
    <recommendedName>
        <fullName evidence="2">SMP-30/Gluconolactonase/LRE-like region domain-containing protein</fullName>
    </recommendedName>
</protein>
<dbReference type="RefSeq" id="WP_175195934.1">
    <property type="nucleotide sequence ID" value="NZ_CADIKL010000016.1"/>
</dbReference>
<dbReference type="Proteomes" id="UP000494119">
    <property type="component" value="Unassembled WGS sequence"/>
</dbReference>
<feature type="signal peptide" evidence="1">
    <location>
        <begin position="1"/>
        <end position="25"/>
    </location>
</feature>
<feature type="domain" description="SMP-30/Gluconolactonase/LRE-like region" evidence="2">
    <location>
        <begin position="180"/>
        <end position="229"/>
    </location>
</feature>
<organism evidence="3 4">
    <name type="scientific">Paraburkholderia caffeinitolerans</name>
    <dbReference type="NCBI Taxonomy" id="1723730"/>
    <lineage>
        <taxon>Bacteria</taxon>
        <taxon>Pseudomonadati</taxon>
        <taxon>Pseudomonadota</taxon>
        <taxon>Betaproteobacteria</taxon>
        <taxon>Burkholderiales</taxon>
        <taxon>Burkholderiaceae</taxon>
        <taxon>Paraburkholderia</taxon>
    </lineage>
</organism>
<dbReference type="SUPFAM" id="SSF63829">
    <property type="entry name" value="Calcium-dependent phosphotriesterase"/>
    <property type="match status" value="1"/>
</dbReference>
<accession>A0A6J5G414</accession>
<feature type="chain" id="PRO_5026892359" description="SMP-30/Gluconolactonase/LRE-like region domain-containing protein" evidence="1">
    <location>
        <begin position="26"/>
        <end position="645"/>
    </location>
</feature>
<dbReference type="InterPro" id="IPR013658">
    <property type="entry name" value="SGL"/>
</dbReference>